<evidence type="ECO:0000256" key="1">
    <source>
        <dbReference type="ARBA" id="ARBA00023211"/>
    </source>
</evidence>
<evidence type="ECO:0000256" key="2">
    <source>
        <dbReference type="PROSITE-ProRule" id="PRU00409"/>
    </source>
</evidence>
<dbReference type="GO" id="GO:0005737">
    <property type="term" value="C:cytoplasm"/>
    <property type="evidence" value="ECO:0007669"/>
    <property type="project" value="TreeGrafter"/>
</dbReference>
<keyword evidence="4" id="KW-0687">Ribonucleoprotein</keyword>
<protein>
    <submittedName>
        <fullName evidence="4">Ribosomal protein S6--L-glutamate ligase</fullName>
    </submittedName>
</protein>
<dbReference type="InterPro" id="IPR013651">
    <property type="entry name" value="ATP-grasp_RimK-type"/>
</dbReference>
<dbReference type="PROSITE" id="PS50975">
    <property type="entry name" value="ATP_GRASP"/>
    <property type="match status" value="1"/>
</dbReference>
<name>A0A109KW65_PSEFL</name>
<proteinExistence type="predicted"/>
<dbReference type="Proteomes" id="UP000063434">
    <property type="component" value="Unassembled WGS sequence"/>
</dbReference>
<dbReference type="PATRIC" id="fig|294.195.peg.3011"/>
<dbReference type="GO" id="GO:0009432">
    <property type="term" value="P:SOS response"/>
    <property type="evidence" value="ECO:0007669"/>
    <property type="project" value="TreeGrafter"/>
</dbReference>
<feature type="domain" description="ATP-grasp" evidence="3">
    <location>
        <begin position="126"/>
        <end position="312"/>
    </location>
</feature>
<dbReference type="RefSeq" id="WP_056789421.1">
    <property type="nucleotide sequence ID" value="NZ_LCYC01000039.1"/>
</dbReference>
<dbReference type="SUPFAM" id="SSF56059">
    <property type="entry name" value="Glutathione synthetase ATP-binding domain-like"/>
    <property type="match status" value="1"/>
</dbReference>
<dbReference type="GO" id="GO:0005524">
    <property type="term" value="F:ATP binding"/>
    <property type="evidence" value="ECO:0007669"/>
    <property type="project" value="UniProtKB-UniRule"/>
</dbReference>
<reference evidence="4 5" key="1">
    <citation type="submission" date="2015-05" db="EMBL/GenBank/DDBJ databases">
        <title>A genomic and transcriptomic approach to investigate the blue pigment phenotype in Pseudomonas fluorescens.</title>
        <authorList>
            <person name="Andreani N.A."/>
            <person name="Cardazzo B."/>
        </authorList>
    </citation>
    <scope>NUCLEOTIDE SEQUENCE [LARGE SCALE GENOMIC DNA]</scope>
    <source>
        <strain evidence="4 5">Ps_40</strain>
    </source>
</reference>
<sequence length="319" mass="35962">MLLLVTNRRDITMDYVVSELRRRGQPFMRLNTEMLPQALCSMAGYPRDAWSISLDGETAHGAQISGAYFRRPGAPTVSDQIIDAGERAYIEAEWSSFLKSLYSRLEGRWLNSPTKIFMAEDKPMQLLLAQEIGFDVPQASITNDISSARAIAAISQAIGKPLRQAVLTGETERVIFTSRLGTFEDDQAEAIAMTPFIVQSEVLKQYDVRVTVVGERVFATAIWSQENPETEIDWRQGSRPDLRHEKISLPELVRKQCVELVRRLGLRYGAIDLISDRKGKLWFLEINPNGQWAWIENLTGYPIASAIVDELMVNAIAEI</sequence>
<keyword evidence="4" id="KW-0436">Ligase</keyword>
<dbReference type="PANTHER" id="PTHR21621">
    <property type="entry name" value="RIBOSOMAL PROTEIN S6 MODIFICATION PROTEIN"/>
    <property type="match status" value="1"/>
</dbReference>
<accession>A0A109KW65</accession>
<evidence type="ECO:0000313" key="4">
    <source>
        <dbReference type="EMBL" id="KWV76478.1"/>
    </source>
</evidence>
<organism evidence="4 5">
    <name type="scientific">Pseudomonas fluorescens</name>
    <dbReference type="NCBI Taxonomy" id="294"/>
    <lineage>
        <taxon>Bacteria</taxon>
        <taxon>Pseudomonadati</taxon>
        <taxon>Pseudomonadota</taxon>
        <taxon>Gammaproteobacteria</taxon>
        <taxon>Pseudomonadales</taxon>
        <taxon>Pseudomonadaceae</taxon>
        <taxon>Pseudomonas</taxon>
    </lineage>
</organism>
<dbReference type="GO" id="GO:0046872">
    <property type="term" value="F:metal ion binding"/>
    <property type="evidence" value="ECO:0007669"/>
    <property type="project" value="InterPro"/>
</dbReference>
<dbReference type="Pfam" id="PF08443">
    <property type="entry name" value="RimK"/>
    <property type="match status" value="1"/>
</dbReference>
<dbReference type="GO" id="GO:0018169">
    <property type="term" value="F:ribosomal S6-glutamic acid ligase activity"/>
    <property type="evidence" value="ECO:0007669"/>
    <property type="project" value="TreeGrafter"/>
</dbReference>
<dbReference type="GO" id="GO:0005840">
    <property type="term" value="C:ribosome"/>
    <property type="evidence" value="ECO:0007669"/>
    <property type="project" value="UniProtKB-KW"/>
</dbReference>
<keyword evidence="2" id="KW-0067">ATP-binding</keyword>
<gene>
    <name evidence="4" type="primary">rimK_3</name>
    <name evidence="4" type="ORF">PFL603g_02819</name>
</gene>
<keyword evidence="1" id="KW-0464">Manganese</keyword>
<dbReference type="PANTHER" id="PTHR21621:SF0">
    <property type="entry name" value="BETA-CITRYLGLUTAMATE SYNTHASE B-RELATED"/>
    <property type="match status" value="1"/>
</dbReference>
<evidence type="ECO:0000313" key="5">
    <source>
        <dbReference type="Proteomes" id="UP000063434"/>
    </source>
</evidence>
<keyword evidence="4" id="KW-0689">Ribosomal protein</keyword>
<dbReference type="EMBL" id="LCYC01000039">
    <property type="protein sequence ID" value="KWV76478.1"/>
    <property type="molecule type" value="Genomic_DNA"/>
</dbReference>
<evidence type="ECO:0000259" key="3">
    <source>
        <dbReference type="PROSITE" id="PS50975"/>
    </source>
</evidence>
<comment type="caution">
    <text evidence="4">The sequence shown here is derived from an EMBL/GenBank/DDBJ whole genome shotgun (WGS) entry which is preliminary data.</text>
</comment>
<keyword evidence="2" id="KW-0547">Nucleotide-binding</keyword>
<dbReference type="InterPro" id="IPR011761">
    <property type="entry name" value="ATP-grasp"/>
</dbReference>
<dbReference type="AlphaFoldDB" id="A0A109KW65"/>
<dbReference type="Gene3D" id="3.30.470.20">
    <property type="entry name" value="ATP-grasp fold, B domain"/>
    <property type="match status" value="1"/>
</dbReference>